<organism evidence="12 13">
    <name type="scientific">Orrella marina</name>
    <dbReference type="NCBI Taxonomy" id="2163011"/>
    <lineage>
        <taxon>Bacteria</taxon>
        <taxon>Pseudomonadati</taxon>
        <taxon>Pseudomonadota</taxon>
        <taxon>Betaproteobacteria</taxon>
        <taxon>Burkholderiales</taxon>
        <taxon>Alcaligenaceae</taxon>
        <taxon>Orrella</taxon>
    </lineage>
</organism>
<dbReference type="EMBL" id="CP028901">
    <property type="protein sequence ID" value="AWB35611.1"/>
    <property type="molecule type" value="Genomic_DNA"/>
</dbReference>
<keyword evidence="5 9" id="KW-0862">Zinc</keyword>
<keyword evidence="13" id="KW-1185">Reference proteome</keyword>
<protein>
    <recommendedName>
        <fullName evidence="8">oligopeptidase A</fullName>
        <ecNumber evidence="8">3.4.24.70</ecNumber>
    </recommendedName>
</protein>
<keyword evidence="2 9" id="KW-0645">Protease</keyword>
<comment type="catalytic activity">
    <reaction evidence="7">
        <text>Hydrolysis of oligopeptides, with broad specificity. Gly or Ala commonly occur as P1 or P1' residues, but more distant residues are also important, as is shown by the fact that Z-Gly-Pro-Gly-|-Gly-Pro-Ala is cleaved, but not Z-(Gly)(5).</text>
        <dbReference type="EC" id="3.4.24.70"/>
    </reaction>
</comment>
<dbReference type="PANTHER" id="PTHR43660:SF1">
    <property type="entry name" value="DIPEPTIDYL CARBOXYPEPTIDASE"/>
    <property type="match status" value="1"/>
</dbReference>
<dbReference type="InterPro" id="IPR001567">
    <property type="entry name" value="Pept_M3A_M3B_dom"/>
</dbReference>
<dbReference type="OrthoDB" id="9773538at2"/>
<dbReference type="CDD" id="cd06456">
    <property type="entry name" value="M3A_DCP"/>
    <property type="match status" value="1"/>
</dbReference>
<evidence type="ECO:0000256" key="7">
    <source>
        <dbReference type="ARBA" id="ARBA00024603"/>
    </source>
</evidence>
<dbReference type="KEGG" id="boz:DBV39_03355"/>
<dbReference type="Pfam" id="PF19310">
    <property type="entry name" value="TOP_N"/>
    <property type="match status" value="1"/>
</dbReference>
<evidence type="ECO:0000313" key="12">
    <source>
        <dbReference type="EMBL" id="AWB35611.1"/>
    </source>
</evidence>
<dbReference type="PANTHER" id="PTHR43660">
    <property type="entry name" value="DIPEPTIDYL CARBOXYPEPTIDASE"/>
    <property type="match status" value="1"/>
</dbReference>
<evidence type="ECO:0000256" key="2">
    <source>
        <dbReference type="ARBA" id="ARBA00022670"/>
    </source>
</evidence>
<evidence type="ECO:0000259" key="11">
    <source>
        <dbReference type="Pfam" id="PF19310"/>
    </source>
</evidence>
<dbReference type="Gene3D" id="3.40.390.10">
    <property type="entry name" value="Collagenase (Catalytic Domain)"/>
    <property type="match status" value="1"/>
</dbReference>
<evidence type="ECO:0000256" key="9">
    <source>
        <dbReference type="RuleBase" id="RU003435"/>
    </source>
</evidence>
<dbReference type="GO" id="GO:0004222">
    <property type="term" value="F:metalloendopeptidase activity"/>
    <property type="evidence" value="ECO:0007669"/>
    <property type="project" value="UniProtKB-EC"/>
</dbReference>
<reference evidence="12 13" key="1">
    <citation type="submission" date="2018-04" db="EMBL/GenBank/DDBJ databases">
        <title>Bordetella sp. HZ20 isolated from seawater.</title>
        <authorList>
            <person name="Sun C."/>
        </authorList>
    </citation>
    <scope>NUCLEOTIDE SEQUENCE [LARGE SCALE GENOMIC DNA]</scope>
    <source>
        <strain evidence="12 13">HZ20</strain>
    </source>
</reference>
<dbReference type="InterPro" id="IPR034005">
    <property type="entry name" value="M3A_DCP"/>
</dbReference>
<dbReference type="GO" id="GO:0046872">
    <property type="term" value="F:metal ion binding"/>
    <property type="evidence" value="ECO:0007669"/>
    <property type="project" value="UniProtKB-UniRule"/>
</dbReference>
<dbReference type="InterPro" id="IPR045090">
    <property type="entry name" value="Pept_M3A_M3B"/>
</dbReference>
<sequence>MQSNPHSNSSTLSNPQSNPLLAPVDTLIDYRAVKPEHIQPAIELLLEKARAAVDAAADPSLPATWKAVVSPIDDATDPLWRVWTIVGHLKSVQNTPALREAVNAMLGPVTEFATWVGLHEGLFTQYLRLQQSEDFNSWPEVRRRVIDLSVRDFRLGGVELKGQARERYAEIAERESQVAQKFSENVLDANDGWSLVLDDVSRLDGIPADVIEGFQAMAQADPEIDQSGTPKYKLNLKMPSYLPVMQYAKDRELRYTLYKAYATLASDQGDPQFDNSSLIEESLSLRAESAQLLGFKSFAELRLETRMADTPDEVLTFLRQLAGRALPYARKDLDDLRAYARDHLGLAELEPWDVAYASEHLRQARYDYSEDEVKQYFTEPKVVQGLFDLAQRLFSVRIVPTTLSLWRDDVSAARIESEKGELIGHLIIDLYAREGKQGGAWVSQERSRRRTDTGLQTPVVYLTCNFAKGRDGKPSLLTHDDVITLFHEAGHALHALLDEIDEPGASAFSAVEWDAIELPSQFMENFCWEYEVLKDLTSHIETGDVLPKSLYDKLKAARNFQSGMQTVRQIEFALFDMLLHQQEKGLAIGDVMATLEAVRQEVAVLIPPTWHRFAHAFTHLFAGGYGAGYYSYKWAEVLSADAFAAFEEAASTLDPQTGARFRREILSVGGIRPAADSFRAFRGRDPKLDALLRHHGMTEDDAQQETTSA</sequence>
<name>A0A2R4XPB3_9BURK</name>
<evidence type="ECO:0000256" key="5">
    <source>
        <dbReference type="ARBA" id="ARBA00022833"/>
    </source>
</evidence>
<dbReference type="EC" id="3.4.24.70" evidence="8"/>
<dbReference type="Gene3D" id="1.10.1370.40">
    <property type="match status" value="1"/>
</dbReference>
<comment type="similarity">
    <text evidence="1 9">Belongs to the peptidase M3 family.</text>
</comment>
<dbReference type="Proteomes" id="UP000244571">
    <property type="component" value="Chromosome"/>
</dbReference>
<keyword evidence="6 9" id="KW-0482">Metalloprotease</keyword>
<dbReference type="FunFam" id="3.40.390.10:FF:000009">
    <property type="entry name" value="Oligopeptidase A"/>
    <property type="match status" value="1"/>
</dbReference>
<evidence type="ECO:0000313" key="13">
    <source>
        <dbReference type="Proteomes" id="UP000244571"/>
    </source>
</evidence>
<proteinExistence type="inferred from homology"/>
<dbReference type="Gene3D" id="1.10.1370.10">
    <property type="entry name" value="Neurolysin, domain 3"/>
    <property type="match status" value="1"/>
</dbReference>
<comment type="cofactor">
    <cofactor evidence="9">
        <name>Zn(2+)</name>
        <dbReference type="ChEBI" id="CHEBI:29105"/>
    </cofactor>
    <text evidence="9">Binds 1 zinc ion.</text>
</comment>
<evidence type="ECO:0000256" key="6">
    <source>
        <dbReference type="ARBA" id="ARBA00023049"/>
    </source>
</evidence>
<dbReference type="InterPro" id="IPR024079">
    <property type="entry name" value="MetalloPept_cat_dom_sf"/>
</dbReference>
<dbReference type="GO" id="GO:0005829">
    <property type="term" value="C:cytosol"/>
    <property type="evidence" value="ECO:0007669"/>
    <property type="project" value="UniProtKB-ARBA"/>
</dbReference>
<dbReference type="InterPro" id="IPR045666">
    <property type="entry name" value="OpdA_N"/>
</dbReference>
<evidence type="ECO:0000256" key="4">
    <source>
        <dbReference type="ARBA" id="ARBA00022801"/>
    </source>
</evidence>
<evidence type="ECO:0000256" key="8">
    <source>
        <dbReference type="ARBA" id="ARBA00026100"/>
    </source>
</evidence>
<feature type="domain" description="Oligopeptidase A N-terminal" evidence="11">
    <location>
        <begin position="58"/>
        <end position="165"/>
    </location>
</feature>
<dbReference type="SUPFAM" id="SSF55486">
    <property type="entry name" value="Metalloproteases ('zincins'), catalytic domain"/>
    <property type="match status" value="1"/>
</dbReference>
<evidence type="ECO:0000256" key="1">
    <source>
        <dbReference type="ARBA" id="ARBA00006040"/>
    </source>
</evidence>
<dbReference type="GO" id="GO:0006508">
    <property type="term" value="P:proteolysis"/>
    <property type="evidence" value="ECO:0007669"/>
    <property type="project" value="UniProtKB-KW"/>
</dbReference>
<keyword evidence="3 9" id="KW-0479">Metal-binding</keyword>
<dbReference type="InterPro" id="IPR024077">
    <property type="entry name" value="Neurolysin/TOP_dom2"/>
</dbReference>
<evidence type="ECO:0000256" key="3">
    <source>
        <dbReference type="ARBA" id="ARBA00022723"/>
    </source>
</evidence>
<accession>A0A2R4XPB3</accession>
<evidence type="ECO:0000259" key="10">
    <source>
        <dbReference type="Pfam" id="PF01432"/>
    </source>
</evidence>
<dbReference type="RefSeq" id="WP_108623067.1">
    <property type="nucleotide sequence ID" value="NZ_CP028901.1"/>
</dbReference>
<keyword evidence="4 9" id="KW-0378">Hydrolase</keyword>
<gene>
    <name evidence="12" type="ORF">DBV39_03355</name>
</gene>
<dbReference type="Pfam" id="PF01432">
    <property type="entry name" value="Peptidase_M3"/>
    <property type="match status" value="1"/>
</dbReference>
<dbReference type="AlphaFoldDB" id="A0A2R4XPB3"/>
<feature type="domain" description="Peptidase M3A/M3B catalytic" evidence="10">
    <location>
        <begin position="244"/>
        <end position="696"/>
    </location>
</feature>